<dbReference type="SUPFAM" id="SSF158472">
    <property type="entry name" value="HAMP domain-like"/>
    <property type="match status" value="1"/>
</dbReference>
<dbReference type="InterPro" id="IPR003661">
    <property type="entry name" value="HisK_dim/P_dom"/>
</dbReference>
<gene>
    <name evidence="18" type="ORF">CE91St30_21360</name>
</gene>
<evidence type="ECO:0000259" key="16">
    <source>
        <dbReference type="PROSITE" id="PS50885"/>
    </source>
</evidence>
<dbReference type="InterPro" id="IPR021796">
    <property type="entry name" value="Tll0287-like_dom"/>
</dbReference>
<dbReference type="PRINTS" id="PR00344">
    <property type="entry name" value="BCTRLSENSOR"/>
</dbReference>
<dbReference type="PROSITE" id="PS50885">
    <property type="entry name" value="HAMP"/>
    <property type="match status" value="1"/>
</dbReference>
<dbReference type="Gene3D" id="1.10.287.130">
    <property type="match status" value="1"/>
</dbReference>
<protein>
    <recommendedName>
        <fullName evidence="3">histidine kinase</fullName>
        <ecNumber evidence="3">2.7.13.3</ecNumber>
    </recommendedName>
</protein>
<dbReference type="Pfam" id="PF02518">
    <property type="entry name" value="HATPase_c"/>
    <property type="match status" value="1"/>
</dbReference>
<keyword evidence="14" id="KW-0472">Membrane</keyword>
<dbReference type="PROSITE" id="PS51007">
    <property type="entry name" value="CYTC"/>
    <property type="match status" value="1"/>
</dbReference>
<dbReference type="SMART" id="SM00388">
    <property type="entry name" value="HisKA"/>
    <property type="match status" value="1"/>
</dbReference>
<dbReference type="InterPro" id="IPR009056">
    <property type="entry name" value="Cyt_c-like_dom"/>
</dbReference>
<evidence type="ECO:0000256" key="11">
    <source>
        <dbReference type="ARBA" id="ARBA00023012"/>
    </source>
</evidence>
<evidence type="ECO:0000259" key="17">
    <source>
        <dbReference type="PROSITE" id="PS51007"/>
    </source>
</evidence>
<evidence type="ECO:0000256" key="5">
    <source>
        <dbReference type="ARBA" id="ARBA00022679"/>
    </source>
</evidence>
<accession>A0ABN6MHU4</accession>
<keyword evidence="13" id="KW-0175">Coiled coil</keyword>
<evidence type="ECO:0000256" key="7">
    <source>
        <dbReference type="ARBA" id="ARBA00022723"/>
    </source>
</evidence>
<dbReference type="PANTHER" id="PTHR43711:SF26">
    <property type="entry name" value="SENSOR HISTIDINE KINASE RCSC"/>
    <property type="match status" value="1"/>
</dbReference>
<evidence type="ECO:0000313" key="19">
    <source>
        <dbReference type="Proteomes" id="UP001320544"/>
    </source>
</evidence>
<dbReference type="Gene3D" id="6.10.340.10">
    <property type="match status" value="1"/>
</dbReference>
<evidence type="ECO:0000256" key="1">
    <source>
        <dbReference type="ARBA" id="ARBA00000085"/>
    </source>
</evidence>
<dbReference type="InterPro" id="IPR003660">
    <property type="entry name" value="HAMP_dom"/>
</dbReference>
<keyword evidence="7 12" id="KW-0479">Metal-binding</keyword>
<evidence type="ECO:0000256" key="4">
    <source>
        <dbReference type="ARBA" id="ARBA00022553"/>
    </source>
</evidence>
<evidence type="ECO:0000256" key="9">
    <source>
        <dbReference type="ARBA" id="ARBA00022989"/>
    </source>
</evidence>
<dbReference type="SUPFAM" id="SSF47384">
    <property type="entry name" value="Homodimeric domain of signal transducing histidine kinase"/>
    <property type="match status" value="1"/>
</dbReference>
<evidence type="ECO:0000256" key="8">
    <source>
        <dbReference type="ARBA" id="ARBA00022777"/>
    </source>
</evidence>
<comment type="subcellular location">
    <subcellularLocation>
        <location evidence="2">Cell membrane</location>
    </subcellularLocation>
</comment>
<feature type="coiled-coil region" evidence="13">
    <location>
        <begin position="293"/>
        <end position="320"/>
    </location>
</feature>
<evidence type="ECO:0000256" key="3">
    <source>
        <dbReference type="ARBA" id="ARBA00012438"/>
    </source>
</evidence>
<feature type="transmembrane region" description="Helical" evidence="14">
    <location>
        <begin position="210"/>
        <end position="232"/>
    </location>
</feature>
<evidence type="ECO:0000256" key="10">
    <source>
        <dbReference type="ARBA" id="ARBA00023004"/>
    </source>
</evidence>
<keyword evidence="6 14" id="KW-0812">Transmembrane</keyword>
<keyword evidence="5" id="KW-0808">Transferase</keyword>
<dbReference type="EMBL" id="AP025564">
    <property type="protein sequence ID" value="BDE96803.1"/>
    <property type="molecule type" value="Genomic_DNA"/>
</dbReference>
<name>A0ABN6MHU4_9ACTN</name>
<dbReference type="Gene3D" id="3.30.565.10">
    <property type="entry name" value="Histidine kinase-like ATPase, C-terminal domain"/>
    <property type="match status" value="1"/>
</dbReference>
<dbReference type="RefSeq" id="WP_102377727.1">
    <property type="nucleotide sequence ID" value="NZ_AP025564.1"/>
</dbReference>
<dbReference type="Pfam" id="PF00672">
    <property type="entry name" value="HAMP"/>
    <property type="match status" value="1"/>
</dbReference>
<keyword evidence="8 18" id="KW-0418">Kinase</keyword>
<dbReference type="InterPro" id="IPR003594">
    <property type="entry name" value="HATPase_dom"/>
</dbReference>
<proteinExistence type="predicted"/>
<dbReference type="EC" id="2.7.13.3" evidence="3"/>
<feature type="domain" description="HAMP" evidence="16">
    <location>
        <begin position="230"/>
        <end position="283"/>
    </location>
</feature>
<dbReference type="PROSITE" id="PS50109">
    <property type="entry name" value="HIS_KIN"/>
    <property type="match status" value="1"/>
</dbReference>
<evidence type="ECO:0000259" key="15">
    <source>
        <dbReference type="PROSITE" id="PS50109"/>
    </source>
</evidence>
<dbReference type="InterPro" id="IPR005467">
    <property type="entry name" value="His_kinase_dom"/>
</dbReference>
<dbReference type="CDD" id="cd00082">
    <property type="entry name" value="HisKA"/>
    <property type="match status" value="1"/>
</dbReference>
<evidence type="ECO:0000256" key="14">
    <source>
        <dbReference type="SAM" id="Phobius"/>
    </source>
</evidence>
<comment type="catalytic activity">
    <reaction evidence="1">
        <text>ATP + protein L-histidine = ADP + protein N-phospho-L-histidine.</text>
        <dbReference type="EC" id="2.7.13.3"/>
    </reaction>
</comment>
<evidence type="ECO:0000313" key="18">
    <source>
        <dbReference type="EMBL" id="BDE96803.1"/>
    </source>
</evidence>
<dbReference type="SMART" id="SM00304">
    <property type="entry name" value="HAMP"/>
    <property type="match status" value="1"/>
</dbReference>
<dbReference type="InterPro" id="IPR004358">
    <property type="entry name" value="Sig_transdc_His_kin-like_C"/>
</dbReference>
<dbReference type="InterPro" id="IPR036097">
    <property type="entry name" value="HisK_dim/P_sf"/>
</dbReference>
<dbReference type="InterPro" id="IPR036890">
    <property type="entry name" value="HATPase_C_sf"/>
</dbReference>
<keyword evidence="11" id="KW-0902">Two-component regulatory system</keyword>
<keyword evidence="9 14" id="KW-1133">Transmembrane helix</keyword>
<dbReference type="CDD" id="cd06225">
    <property type="entry name" value="HAMP"/>
    <property type="match status" value="1"/>
</dbReference>
<dbReference type="SUPFAM" id="SSF55874">
    <property type="entry name" value="ATPase domain of HSP90 chaperone/DNA topoisomerase II/histidine kinase"/>
    <property type="match status" value="1"/>
</dbReference>
<organism evidence="18 19">
    <name type="scientific">Raoultibacter timonensis</name>
    <dbReference type="NCBI Taxonomy" id="1907662"/>
    <lineage>
        <taxon>Bacteria</taxon>
        <taxon>Bacillati</taxon>
        <taxon>Actinomycetota</taxon>
        <taxon>Coriobacteriia</taxon>
        <taxon>Eggerthellales</taxon>
        <taxon>Eggerthellaceae</taxon>
        <taxon>Raoultibacter</taxon>
    </lineage>
</organism>
<evidence type="ECO:0000256" key="6">
    <source>
        <dbReference type="ARBA" id="ARBA00022692"/>
    </source>
</evidence>
<dbReference type="SMART" id="SM00387">
    <property type="entry name" value="HATPase_c"/>
    <property type="match status" value="1"/>
</dbReference>
<feature type="domain" description="Histidine kinase" evidence="15">
    <location>
        <begin position="330"/>
        <end position="550"/>
    </location>
</feature>
<sequence>MGNITLKTKFVVLISALVVVSLFANLAWTSVNKRAQMENELREKGEVLAQQMDAVWEFMASNQDRLEQISYTEDGVYQGLHCAIVGRSIGLLFTSQSEYTTRFVNFDPRNDADEPDEFEAEALAAFTEQEGRTEYYEIAEYQGEEVFRYLAPMTIEENCLDCHGEPKGEIDVTGFPKEGWTIGDVGGAISIIMPLDVYRESEQSAIVQDVIFFGGMLAFCLVIVYVALGYLVTRPLNKIQAGVEQIKTGDLDVELAYTESSREMNTLTADFNRMAEELSTMYGNLETQVEDRTAQLAHANDVLERQRAQLEEVNGLLRDENQYKSEFLAMMSHELRTPLTSIIAFAEMLNKESEPKDEKEAETRREIEANSRALLFMINDILEMSRLDAGRIEMNVETVDLGDVAGLVQSVVQPLAKQNGIEFTCEIDADVPLIEADFEKVRHVLENLAGNAVKFTPRGGSVRLHISHHPECREVWLRVADTGIGIAKKDQQRVFERFVQADSSASRKYSGTGLGLALAKEYTEMHHGSISLESAIGEGSVFTVRMPVGHDAESEREAMCR</sequence>
<dbReference type="Proteomes" id="UP001320544">
    <property type="component" value="Chromosome"/>
</dbReference>
<dbReference type="Pfam" id="PF11845">
    <property type="entry name" value="Tll0287-like"/>
    <property type="match status" value="1"/>
</dbReference>
<dbReference type="GO" id="GO:0016301">
    <property type="term" value="F:kinase activity"/>
    <property type="evidence" value="ECO:0007669"/>
    <property type="project" value="UniProtKB-KW"/>
</dbReference>
<keyword evidence="12" id="KW-0349">Heme</keyword>
<evidence type="ECO:0000256" key="13">
    <source>
        <dbReference type="SAM" id="Coils"/>
    </source>
</evidence>
<evidence type="ECO:0000256" key="2">
    <source>
        <dbReference type="ARBA" id="ARBA00004236"/>
    </source>
</evidence>
<keyword evidence="19" id="KW-1185">Reference proteome</keyword>
<dbReference type="PANTHER" id="PTHR43711">
    <property type="entry name" value="TWO-COMPONENT HISTIDINE KINASE"/>
    <property type="match status" value="1"/>
</dbReference>
<evidence type="ECO:0000256" key="12">
    <source>
        <dbReference type="PROSITE-ProRule" id="PRU00433"/>
    </source>
</evidence>
<feature type="domain" description="Cytochrome c" evidence="17">
    <location>
        <begin position="138"/>
        <end position="262"/>
    </location>
</feature>
<reference evidence="18 19" key="1">
    <citation type="submission" date="2022-01" db="EMBL/GenBank/DDBJ databases">
        <title>Novel bile acid biosynthetic pathways are enriched in the microbiome of centenarians.</title>
        <authorList>
            <person name="Sato Y."/>
            <person name="Atarashi K."/>
            <person name="Plichta R.D."/>
            <person name="Arai Y."/>
            <person name="Sasajima S."/>
            <person name="Kearney M.S."/>
            <person name="Suda W."/>
            <person name="Takeshita K."/>
            <person name="Sasaki T."/>
            <person name="Okamoto S."/>
            <person name="Skelly N.A."/>
            <person name="Okamura Y."/>
            <person name="Vlamakis H."/>
            <person name="Li Y."/>
            <person name="Tanoue T."/>
            <person name="Takei H."/>
            <person name="Nittono H."/>
            <person name="Narushima S."/>
            <person name="Irie J."/>
            <person name="Itoh H."/>
            <person name="Moriya K."/>
            <person name="Sugiura Y."/>
            <person name="Suematsu M."/>
            <person name="Moritoki N."/>
            <person name="Shibata S."/>
            <person name="Littman R.D."/>
            <person name="Fischbach A.M."/>
            <person name="Uwamino Y."/>
            <person name="Inoue T."/>
            <person name="Honda A."/>
            <person name="Hattori M."/>
            <person name="Murai T."/>
            <person name="Xavier J.R."/>
            <person name="Hirose N."/>
            <person name="Honda K."/>
        </authorList>
    </citation>
    <scope>NUCLEOTIDE SEQUENCE [LARGE SCALE GENOMIC DNA]</scope>
    <source>
        <strain evidence="18 19">CE91-St30</strain>
    </source>
</reference>
<dbReference type="CDD" id="cd16922">
    <property type="entry name" value="HATPase_EvgS-ArcB-TorS-like"/>
    <property type="match status" value="1"/>
</dbReference>
<keyword evidence="4" id="KW-0597">Phosphoprotein</keyword>
<keyword evidence="10 12" id="KW-0408">Iron</keyword>
<dbReference type="Pfam" id="PF00512">
    <property type="entry name" value="HisKA"/>
    <property type="match status" value="1"/>
</dbReference>
<dbReference type="InterPro" id="IPR050736">
    <property type="entry name" value="Sensor_HK_Regulatory"/>
</dbReference>